<dbReference type="NCBIfam" id="TIGR01409">
    <property type="entry name" value="TAT_signal_seq"/>
    <property type="match status" value="1"/>
</dbReference>
<dbReference type="PROSITE" id="PS51318">
    <property type="entry name" value="TAT"/>
    <property type="match status" value="1"/>
</dbReference>
<name>A0A944QUX2_9GAMM</name>
<sequence length="133" mass="14444">MSKKENRRQFLKELGVLTATAVLPAALITESASANTESPARVTKKKVAKKKVAKKKVAKKKVAKKKVTKKKVPNNVVYCDQEDCGPNGYYPPGGENGERVSVPEPTTLGLMTIGLGAMAFARKKRGKKEDSEK</sequence>
<dbReference type="InterPro" id="IPR006311">
    <property type="entry name" value="TAT_signal"/>
</dbReference>
<feature type="compositionally biased region" description="Basic residues" evidence="2">
    <location>
        <begin position="42"/>
        <end position="68"/>
    </location>
</feature>
<dbReference type="Pfam" id="PF07589">
    <property type="entry name" value="PEP-CTERM"/>
    <property type="match status" value="1"/>
</dbReference>
<dbReference type="EMBL" id="JAHHGM010000008">
    <property type="protein sequence ID" value="MBT2989375.1"/>
    <property type="molecule type" value="Genomic_DNA"/>
</dbReference>
<evidence type="ECO:0000313" key="4">
    <source>
        <dbReference type="EMBL" id="MBT2989375.1"/>
    </source>
</evidence>
<dbReference type="InterPro" id="IPR013424">
    <property type="entry name" value="Ice-binding_C"/>
</dbReference>
<reference evidence="4 5" key="1">
    <citation type="submission" date="2021-05" db="EMBL/GenBank/DDBJ databases">
        <title>Genetic and Functional Diversity in Clade A Lucinid endosymbionts from the Bahamas.</title>
        <authorList>
            <person name="Giani N.M."/>
            <person name="Engel A.S."/>
            <person name="Campbell B.J."/>
        </authorList>
    </citation>
    <scope>NUCLEOTIDE SEQUENCE [LARGE SCALE GENOMIC DNA]</scope>
    <source>
        <strain evidence="4">LUC16012Gg_MoonRockCtena</strain>
    </source>
</reference>
<dbReference type="InterPro" id="IPR019546">
    <property type="entry name" value="TAT_signal_bac_arc"/>
</dbReference>
<gene>
    <name evidence="4" type="ORF">KME65_10475</name>
</gene>
<dbReference type="AlphaFoldDB" id="A0A944QUX2"/>
<dbReference type="Proteomes" id="UP000770889">
    <property type="component" value="Unassembled WGS sequence"/>
</dbReference>
<organism evidence="4 5">
    <name type="scientific">Candidatus Thiodiazotropha taylori</name>
    <dbReference type="NCBI Taxonomy" id="2792791"/>
    <lineage>
        <taxon>Bacteria</taxon>
        <taxon>Pseudomonadati</taxon>
        <taxon>Pseudomonadota</taxon>
        <taxon>Gammaproteobacteria</taxon>
        <taxon>Chromatiales</taxon>
        <taxon>Sedimenticolaceae</taxon>
        <taxon>Candidatus Thiodiazotropha</taxon>
    </lineage>
</organism>
<proteinExistence type="predicted"/>
<accession>A0A944QUX2</accession>
<evidence type="ECO:0000256" key="1">
    <source>
        <dbReference type="ARBA" id="ARBA00022729"/>
    </source>
</evidence>
<evidence type="ECO:0000259" key="3">
    <source>
        <dbReference type="Pfam" id="PF07589"/>
    </source>
</evidence>
<feature type="domain" description="Ice-binding protein C-terminal" evidence="3">
    <location>
        <begin position="101"/>
        <end position="125"/>
    </location>
</feature>
<dbReference type="NCBIfam" id="TIGR02595">
    <property type="entry name" value="PEP_CTERM"/>
    <property type="match status" value="1"/>
</dbReference>
<evidence type="ECO:0000313" key="5">
    <source>
        <dbReference type="Proteomes" id="UP000770889"/>
    </source>
</evidence>
<comment type="caution">
    <text evidence="4">The sequence shown here is derived from an EMBL/GenBank/DDBJ whole genome shotgun (WGS) entry which is preliminary data.</text>
</comment>
<feature type="region of interest" description="Disordered" evidence="2">
    <location>
        <begin position="30"/>
        <end position="68"/>
    </location>
</feature>
<protein>
    <submittedName>
        <fullName evidence="4">PEP-CTERM sorting domain-containing protein</fullName>
    </submittedName>
</protein>
<keyword evidence="1" id="KW-0732">Signal</keyword>
<evidence type="ECO:0000256" key="2">
    <source>
        <dbReference type="SAM" id="MobiDB-lite"/>
    </source>
</evidence>